<sequence length="368" mass="38774">MATIVDRCDARARTSVTVATPAEAVASYAFYAHMASGALAGAVEHTAMFPVDTIKTRMQAARGMAMRPGGLGGGVAVDAWRAATRTSAESAGVALRGLYRGVSAAGLGAGPAHAVYFATYEKCKRVFGGNDRREHAPLAHAMAGACATTLADGLQNPVDTVKQRLQLRESPYKGVVDCVSKTLRNEGIRAFYRSYPTTLAMNVPFTAIHFSVYEGAKRALFKASEAEREGFAVQFAAGGIAGGLAAAMTNPMDVVKTRMQTECVLLDCDVAKSAEQTANGVCTVRGQPKICPQELAAMRARTAAAANITSPFSIARVIVRDEGVMALASGMGARVLFHIPAAAICWTTYEAAKRAFGLDEDDEYGGHH</sequence>
<keyword evidence="12" id="KW-1185">Reference proteome</keyword>
<dbReference type="Pfam" id="PF00153">
    <property type="entry name" value="Mito_carr"/>
    <property type="match status" value="3"/>
</dbReference>
<name>A0A090M2S6_OSTTA</name>
<protein>
    <submittedName>
        <fullName evidence="11">Mitochondrial substrate/solute carrier</fullName>
    </submittedName>
</protein>
<keyword evidence="3 10" id="KW-0813">Transport</keyword>
<evidence type="ECO:0000256" key="10">
    <source>
        <dbReference type="RuleBase" id="RU000488"/>
    </source>
</evidence>
<dbReference type="GeneID" id="9837267"/>
<dbReference type="InterPro" id="IPR018108">
    <property type="entry name" value="MCP_transmembrane"/>
</dbReference>
<dbReference type="OrthoDB" id="276989at2759"/>
<comment type="subcellular location">
    <subcellularLocation>
        <location evidence="1">Mitochondrion membrane</location>
        <topology evidence="1">Multi-pass membrane protein</topology>
    </subcellularLocation>
</comment>
<comment type="similarity">
    <text evidence="2 10">Belongs to the mitochondrial carrier (TC 2.A.29) family.</text>
</comment>
<evidence type="ECO:0000256" key="6">
    <source>
        <dbReference type="ARBA" id="ARBA00022989"/>
    </source>
</evidence>
<dbReference type="GO" id="GO:0048250">
    <property type="term" value="P:iron import into the mitochondrion"/>
    <property type="evidence" value="ECO:0007669"/>
    <property type="project" value="TreeGrafter"/>
</dbReference>
<dbReference type="PROSITE" id="PS50920">
    <property type="entry name" value="SOLCAR"/>
    <property type="match status" value="3"/>
</dbReference>
<keyword evidence="5" id="KW-0677">Repeat</keyword>
<dbReference type="InterPro" id="IPR023395">
    <property type="entry name" value="MCP_dom_sf"/>
</dbReference>
<dbReference type="RefSeq" id="XP_003075108.2">
    <property type="nucleotide sequence ID" value="XM_003075060.2"/>
</dbReference>
<reference evidence="11 12" key="2">
    <citation type="journal article" date="2014" name="BMC Genomics">
        <title>An improved genome of the model marine alga Ostreococcus tauri unfolds by assessing Illumina de novo assemblies.</title>
        <authorList>
            <person name="Blanc-Mathieu R."/>
            <person name="Verhelst B."/>
            <person name="Derelle E."/>
            <person name="Rombauts S."/>
            <person name="Bouget F.Y."/>
            <person name="Carre I."/>
            <person name="Chateau A."/>
            <person name="Eyre-Walker A."/>
            <person name="Grimsley N."/>
            <person name="Moreau H."/>
            <person name="Piegu B."/>
            <person name="Rivals E."/>
            <person name="Schackwitz W."/>
            <person name="Van de Peer Y."/>
            <person name="Piganeau G."/>
        </authorList>
    </citation>
    <scope>NUCLEOTIDE SEQUENCE [LARGE SCALE GENOMIC DNA]</scope>
    <source>
        <strain evidence="12">OTTH 0595 / CCAP 157/2 / RCC745</strain>
    </source>
</reference>
<accession>A0A090M2S6</accession>
<dbReference type="Gene3D" id="1.50.40.10">
    <property type="entry name" value="Mitochondrial carrier domain"/>
    <property type="match status" value="2"/>
</dbReference>
<dbReference type="STRING" id="70448.A0A090M2S6"/>
<dbReference type="Proteomes" id="UP000009170">
    <property type="component" value="Unassembled WGS sequence"/>
</dbReference>
<evidence type="ECO:0000313" key="12">
    <source>
        <dbReference type="Proteomes" id="UP000009170"/>
    </source>
</evidence>
<keyword evidence="8 9" id="KW-0472">Membrane</keyword>
<dbReference type="PRINTS" id="PR00926">
    <property type="entry name" value="MITOCARRIER"/>
</dbReference>
<evidence type="ECO:0000256" key="8">
    <source>
        <dbReference type="ARBA" id="ARBA00023136"/>
    </source>
</evidence>
<dbReference type="AlphaFoldDB" id="A0A090M2S6"/>
<evidence type="ECO:0000256" key="5">
    <source>
        <dbReference type="ARBA" id="ARBA00022737"/>
    </source>
</evidence>
<evidence type="ECO:0000256" key="1">
    <source>
        <dbReference type="ARBA" id="ARBA00004225"/>
    </source>
</evidence>
<proteinExistence type="inferred from homology"/>
<dbReference type="SUPFAM" id="SSF103506">
    <property type="entry name" value="Mitochondrial carrier"/>
    <property type="match status" value="1"/>
</dbReference>
<keyword evidence="7" id="KW-0496">Mitochondrion</keyword>
<feature type="repeat" description="Solcar" evidence="9">
    <location>
        <begin position="135"/>
        <end position="219"/>
    </location>
</feature>
<dbReference type="InParanoid" id="A0A090M2S6"/>
<evidence type="ECO:0000256" key="2">
    <source>
        <dbReference type="ARBA" id="ARBA00006375"/>
    </source>
</evidence>
<dbReference type="FunCoup" id="A0A090M2S6">
    <property type="interactions" value="1391"/>
</dbReference>
<dbReference type="GO" id="GO:0015093">
    <property type="term" value="F:ferrous iron transmembrane transporter activity"/>
    <property type="evidence" value="ECO:0007669"/>
    <property type="project" value="TreeGrafter"/>
</dbReference>
<feature type="repeat" description="Solcar" evidence="9">
    <location>
        <begin position="28"/>
        <end position="126"/>
    </location>
</feature>
<organism evidence="11 12">
    <name type="scientific">Ostreococcus tauri</name>
    <name type="common">Marine green alga</name>
    <dbReference type="NCBI Taxonomy" id="70448"/>
    <lineage>
        <taxon>Eukaryota</taxon>
        <taxon>Viridiplantae</taxon>
        <taxon>Chlorophyta</taxon>
        <taxon>Mamiellophyceae</taxon>
        <taxon>Mamiellales</taxon>
        <taxon>Bathycoccaceae</taxon>
        <taxon>Ostreococcus</taxon>
    </lineage>
</organism>
<dbReference type="InterPro" id="IPR002067">
    <property type="entry name" value="MCP"/>
</dbReference>
<evidence type="ECO:0000256" key="7">
    <source>
        <dbReference type="ARBA" id="ARBA00023128"/>
    </source>
</evidence>
<dbReference type="KEGG" id="ota:OT_ostta06g04160"/>
<dbReference type="PANTHER" id="PTHR45758">
    <property type="entry name" value="MITOFERRIN-1-RELATED"/>
    <property type="match status" value="1"/>
</dbReference>
<evidence type="ECO:0000256" key="3">
    <source>
        <dbReference type="ARBA" id="ARBA00022448"/>
    </source>
</evidence>
<dbReference type="EMBL" id="CAID01000006">
    <property type="protein sequence ID" value="CEF98506.1"/>
    <property type="molecule type" value="Genomic_DNA"/>
</dbReference>
<evidence type="ECO:0000256" key="9">
    <source>
        <dbReference type="PROSITE-ProRule" id="PRU00282"/>
    </source>
</evidence>
<gene>
    <name evidence="11" type="ORF">OT_ostta06g04160</name>
</gene>
<evidence type="ECO:0000256" key="4">
    <source>
        <dbReference type="ARBA" id="ARBA00022692"/>
    </source>
</evidence>
<keyword evidence="6" id="KW-1133">Transmembrane helix</keyword>
<reference evidence="12" key="1">
    <citation type="journal article" date="2006" name="Proc. Natl. Acad. Sci. U.S.A.">
        <title>Genome analysis of the smallest free-living eukaryote Ostreococcus tauri unveils many unique features.</title>
        <authorList>
            <person name="Derelle E."/>
            <person name="Ferraz C."/>
            <person name="Rombauts S."/>
            <person name="Rouze P."/>
            <person name="Worden A.Z."/>
            <person name="Robbens S."/>
            <person name="Partensky F."/>
            <person name="Degroeve S."/>
            <person name="Echeynie S."/>
            <person name="Cooke R."/>
            <person name="Saeys Y."/>
            <person name="Wuyts J."/>
            <person name="Jabbari K."/>
            <person name="Bowler C."/>
            <person name="Panaud O."/>
            <person name="Piegu B."/>
            <person name="Ball S.G."/>
            <person name="Ral J.-P."/>
            <person name="Bouget F.-Y."/>
            <person name="Piganeau G."/>
            <person name="De Baets B."/>
            <person name="Picard A."/>
            <person name="Delseny M."/>
            <person name="Demaille J."/>
            <person name="Van de Peer Y."/>
            <person name="Moreau H."/>
        </authorList>
    </citation>
    <scope>NUCLEOTIDE SEQUENCE [LARGE SCALE GENOMIC DNA]</scope>
    <source>
        <strain evidence="12">OTTH 0595 / CCAP 157/2 / RCC745</strain>
    </source>
</reference>
<dbReference type="GO" id="GO:0031966">
    <property type="term" value="C:mitochondrial membrane"/>
    <property type="evidence" value="ECO:0007669"/>
    <property type="project" value="UniProtKB-SubCell"/>
</dbReference>
<evidence type="ECO:0000313" key="11">
    <source>
        <dbReference type="EMBL" id="CEF98506.1"/>
    </source>
</evidence>
<dbReference type="PANTHER" id="PTHR45758:SF4">
    <property type="entry name" value="MITOFERRIN-1"/>
    <property type="match status" value="1"/>
</dbReference>
<keyword evidence="4 9" id="KW-0812">Transmembrane</keyword>
<feature type="repeat" description="Solcar" evidence="9">
    <location>
        <begin position="229"/>
        <end position="355"/>
    </location>
</feature>
<comment type="caution">
    <text evidence="11">The sequence shown here is derived from an EMBL/GenBank/DDBJ whole genome shotgun (WGS) entry which is preliminary data.</text>
</comment>